<evidence type="ECO:0000313" key="3">
    <source>
        <dbReference type="EMBL" id="SHG48972.1"/>
    </source>
</evidence>
<dbReference type="RefSeq" id="WP_079600853.1">
    <property type="nucleotide sequence ID" value="NZ_LT670817.1"/>
</dbReference>
<dbReference type="InterPro" id="IPR000572">
    <property type="entry name" value="OxRdtase_Mopterin-bd_dom"/>
</dbReference>
<feature type="domain" description="Oxidoreductase molybdopterin-binding" evidence="2">
    <location>
        <begin position="40"/>
        <end position="187"/>
    </location>
</feature>
<protein>
    <submittedName>
        <fullName evidence="3">DMSO/TMAO reductase YedYZ, molybdopterin-dependent catalytic subunit</fullName>
    </submittedName>
</protein>
<evidence type="ECO:0000313" key="4">
    <source>
        <dbReference type="Proteomes" id="UP000189796"/>
    </source>
</evidence>
<dbReference type="PANTHER" id="PTHR43032:SF4">
    <property type="entry name" value="OXIDOREDUCTASE MOLYBDOPTERIN-BINDING DOMAIN-CONTAINING PROTEIN"/>
    <property type="match status" value="1"/>
</dbReference>
<proteinExistence type="predicted"/>
<dbReference type="PANTHER" id="PTHR43032">
    <property type="entry name" value="PROTEIN-METHIONINE-SULFOXIDE REDUCTASE"/>
    <property type="match status" value="1"/>
</dbReference>
<evidence type="ECO:0000256" key="1">
    <source>
        <dbReference type="SAM" id="MobiDB-lite"/>
    </source>
</evidence>
<dbReference type="Gene3D" id="3.90.420.10">
    <property type="entry name" value="Oxidoreductase, molybdopterin-binding domain"/>
    <property type="match status" value="1"/>
</dbReference>
<reference evidence="3 4" key="1">
    <citation type="submission" date="2016-11" db="EMBL/GenBank/DDBJ databases">
        <authorList>
            <person name="Jaros S."/>
            <person name="Januszkiewicz K."/>
            <person name="Wedrychowicz H."/>
        </authorList>
    </citation>
    <scope>NUCLEOTIDE SEQUENCE [LARGE SCALE GENOMIC DNA]</scope>
    <source>
        <strain evidence="3 4">GAS138</strain>
    </source>
</reference>
<dbReference type="EMBL" id="LT670817">
    <property type="protein sequence ID" value="SHG48972.1"/>
    <property type="molecule type" value="Genomic_DNA"/>
</dbReference>
<gene>
    <name evidence="3" type="ORF">SAMN05443248_1719</name>
</gene>
<accession>A0A1M5K806</accession>
<dbReference type="Proteomes" id="UP000189796">
    <property type="component" value="Chromosome I"/>
</dbReference>
<evidence type="ECO:0000259" key="2">
    <source>
        <dbReference type="Pfam" id="PF00174"/>
    </source>
</evidence>
<dbReference type="AlphaFoldDB" id="A0A1M5K806"/>
<dbReference type="Pfam" id="PF00174">
    <property type="entry name" value="Oxidored_molyb"/>
    <property type="match status" value="1"/>
</dbReference>
<dbReference type="SUPFAM" id="SSF56524">
    <property type="entry name" value="Oxidoreductase molybdopterin-binding domain"/>
    <property type="match status" value="1"/>
</dbReference>
<sequence>MDDEAHISRGFRSKRHEQTTKDRVPPGQYLTPEFPILSAGPTPQTKVANWNVALQLGGSLLRVWNWAEFEALPQTTVKTDIHCVTKWSKLDTIWQGVTFDDLFKAAGLSEPPEPYVMAHCDGGYSTNVPVADLIGGKGMIVTRYDGLPIPPAHGGPARLLVPHLYFWKSAKWVRRIRFMPKDERGFWESLGYHNYGDPWKEQRYDGD</sequence>
<dbReference type="OrthoDB" id="9778777at2"/>
<dbReference type="InterPro" id="IPR036374">
    <property type="entry name" value="OxRdtase_Mopterin-bd_sf"/>
</dbReference>
<dbReference type="CDD" id="cd02109">
    <property type="entry name" value="arch_bact_SO_family_Moco"/>
    <property type="match status" value="1"/>
</dbReference>
<organism evidence="3 4">
    <name type="scientific">Bradyrhizobium erythrophlei</name>
    <dbReference type="NCBI Taxonomy" id="1437360"/>
    <lineage>
        <taxon>Bacteria</taxon>
        <taxon>Pseudomonadati</taxon>
        <taxon>Pseudomonadota</taxon>
        <taxon>Alphaproteobacteria</taxon>
        <taxon>Hyphomicrobiales</taxon>
        <taxon>Nitrobacteraceae</taxon>
        <taxon>Bradyrhizobium</taxon>
    </lineage>
</organism>
<name>A0A1M5K806_9BRAD</name>
<feature type="region of interest" description="Disordered" evidence="1">
    <location>
        <begin position="1"/>
        <end position="27"/>
    </location>
</feature>